<evidence type="ECO:0000256" key="5">
    <source>
        <dbReference type="ARBA" id="ARBA00022832"/>
    </source>
</evidence>
<dbReference type="GO" id="GO:0006633">
    <property type="term" value="P:fatty acid biosynthetic process"/>
    <property type="evidence" value="ECO:0007669"/>
    <property type="project" value="UniProtKB-KW"/>
</dbReference>
<evidence type="ECO:0000256" key="1">
    <source>
        <dbReference type="ARBA" id="ARBA00004141"/>
    </source>
</evidence>
<dbReference type="AlphaFoldDB" id="A0A5B8VKQ8"/>
<keyword evidence="10 12" id="KW-0472">Membrane</keyword>
<dbReference type="GO" id="GO:0016020">
    <property type="term" value="C:membrane"/>
    <property type="evidence" value="ECO:0007669"/>
    <property type="project" value="UniProtKB-SubCell"/>
</dbReference>
<feature type="transmembrane region" description="Helical" evidence="12">
    <location>
        <begin position="73"/>
        <end position="94"/>
    </location>
</feature>
<keyword evidence="4 12" id="KW-0812">Transmembrane</keyword>
<dbReference type="Proteomes" id="UP000321291">
    <property type="component" value="Chromosome"/>
</dbReference>
<evidence type="ECO:0000256" key="3">
    <source>
        <dbReference type="ARBA" id="ARBA00022516"/>
    </source>
</evidence>
<proteinExistence type="inferred from homology"/>
<keyword evidence="3" id="KW-0444">Lipid biosynthesis</keyword>
<evidence type="ECO:0000259" key="13">
    <source>
        <dbReference type="Pfam" id="PF00487"/>
    </source>
</evidence>
<feature type="domain" description="Fatty acid desaturase" evidence="13">
    <location>
        <begin position="72"/>
        <end position="293"/>
    </location>
</feature>
<keyword evidence="5" id="KW-0276">Fatty acid metabolism</keyword>
<evidence type="ECO:0000256" key="12">
    <source>
        <dbReference type="SAM" id="Phobius"/>
    </source>
</evidence>
<feature type="transmembrane region" description="Helical" evidence="12">
    <location>
        <begin position="47"/>
        <end position="67"/>
    </location>
</feature>
<feature type="transmembrane region" description="Helical" evidence="12">
    <location>
        <begin position="214"/>
        <end position="242"/>
    </location>
</feature>
<keyword evidence="9" id="KW-0443">Lipid metabolism</keyword>
<dbReference type="RefSeq" id="WP_146781767.1">
    <property type="nucleotide sequence ID" value="NZ_CP042434.1"/>
</dbReference>
<gene>
    <name evidence="14" type="ORF">FSB73_10810</name>
</gene>
<keyword evidence="6 12" id="KW-1133">Transmembrane helix</keyword>
<comment type="similarity">
    <text evidence="2">Belongs to the fatty acid desaturase type 2 family.</text>
</comment>
<evidence type="ECO:0000256" key="6">
    <source>
        <dbReference type="ARBA" id="ARBA00022989"/>
    </source>
</evidence>
<evidence type="ECO:0000256" key="2">
    <source>
        <dbReference type="ARBA" id="ARBA00008749"/>
    </source>
</evidence>
<dbReference type="PANTHER" id="PTHR11351:SF31">
    <property type="entry name" value="DESATURASE 1, ISOFORM A-RELATED"/>
    <property type="match status" value="1"/>
</dbReference>
<dbReference type="OrthoDB" id="19906at2"/>
<sequence>MPFLDYVLQPPVYGWRTPDGSFSKPSTLQIFKEFFSRLNITQDRKNWLPFFSWIKVVALVPFFILFLVLYLNWWTLLIAFIYGMVIMGTHGTIWHHRYCTHKAYTFRNNFWRFITQHLTIQMIPEEIYVISHHVHHAKSDQPGDPYNANGGFLYCFLADVNHQPIAKDLSDKDYEKVRQMMHHTGVTGNSYASYKRWGSYVHPGRAIMVTLFNWLFWLTVCYLIGGFMLVCTIFGAAAFWAIGVRTFNYEGHGKGKDKQRAFTDFNTDDKSVNQLWPGIVAGEWHNNHHLYPRSARSGFKPFQIDFAWYYIYLLKKIGGVRSYRDAKKQFYEKYYTPFKKNKKPGKL</sequence>
<evidence type="ECO:0000256" key="8">
    <source>
        <dbReference type="ARBA" id="ARBA00023004"/>
    </source>
</evidence>
<dbReference type="InterPro" id="IPR015876">
    <property type="entry name" value="Acyl-CoA_DS"/>
</dbReference>
<comment type="subcellular location">
    <subcellularLocation>
        <location evidence="1">Membrane</location>
        <topology evidence="1">Multi-pass membrane protein</topology>
    </subcellularLocation>
</comment>
<dbReference type="GO" id="GO:0016717">
    <property type="term" value="F:oxidoreductase activity, acting on paired donors, with oxidation of a pair of donors resulting in the reduction of molecular oxygen to two molecules of water"/>
    <property type="evidence" value="ECO:0007669"/>
    <property type="project" value="InterPro"/>
</dbReference>
<dbReference type="PANTHER" id="PTHR11351">
    <property type="entry name" value="ACYL-COA DESATURASE"/>
    <property type="match status" value="1"/>
</dbReference>
<dbReference type="KEGG" id="agi:FSB73_10810"/>
<accession>A0A5B8VKQ8</accession>
<keyword evidence="11" id="KW-0275">Fatty acid biosynthesis</keyword>
<keyword evidence="8" id="KW-0408">Iron</keyword>
<name>A0A5B8VKQ8_9BACT</name>
<protein>
    <submittedName>
        <fullName evidence="14">Acyl-CoA desaturase</fullName>
    </submittedName>
</protein>
<keyword evidence="15" id="KW-1185">Reference proteome</keyword>
<evidence type="ECO:0000256" key="10">
    <source>
        <dbReference type="ARBA" id="ARBA00023136"/>
    </source>
</evidence>
<evidence type="ECO:0000256" key="7">
    <source>
        <dbReference type="ARBA" id="ARBA00023002"/>
    </source>
</evidence>
<evidence type="ECO:0000313" key="15">
    <source>
        <dbReference type="Proteomes" id="UP000321291"/>
    </source>
</evidence>
<evidence type="ECO:0000256" key="11">
    <source>
        <dbReference type="ARBA" id="ARBA00023160"/>
    </source>
</evidence>
<keyword evidence="7" id="KW-0560">Oxidoreductase</keyword>
<organism evidence="14 15">
    <name type="scientific">Arachidicoccus ginsenosidivorans</name>
    <dbReference type="NCBI Taxonomy" id="496057"/>
    <lineage>
        <taxon>Bacteria</taxon>
        <taxon>Pseudomonadati</taxon>
        <taxon>Bacteroidota</taxon>
        <taxon>Chitinophagia</taxon>
        <taxon>Chitinophagales</taxon>
        <taxon>Chitinophagaceae</taxon>
        <taxon>Arachidicoccus</taxon>
    </lineage>
</organism>
<dbReference type="InterPro" id="IPR005804">
    <property type="entry name" value="FA_desaturase_dom"/>
</dbReference>
<dbReference type="EMBL" id="CP042434">
    <property type="protein sequence ID" value="QEC72090.1"/>
    <property type="molecule type" value="Genomic_DNA"/>
</dbReference>
<evidence type="ECO:0000313" key="14">
    <source>
        <dbReference type="EMBL" id="QEC72090.1"/>
    </source>
</evidence>
<reference evidence="14 15" key="1">
    <citation type="journal article" date="2017" name="Int. J. Syst. Evol. Microbiol.">
        <title>Arachidicoccus ginsenosidivorans sp. nov., with ginsenoside-converting activity isolated from ginseng cultivating soil.</title>
        <authorList>
            <person name="Siddiqi M.Z."/>
            <person name="Aslam Z."/>
            <person name="Im W.T."/>
        </authorList>
    </citation>
    <scope>NUCLEOTIDE SEQUENCE [LARGE SCALE GENOMIC DNA]</scope>
    <source>
        <strain evidence="14 15">Gsoil 809</strain>
    </source>
</reference>
<evidence type="ECO:0000256" key="9">
    <source>
        <dbReference type="ARBA" id="ARBA00023098"/>
    </source>
</evidence>
<evidence type="ECO:0000256" key="4">
    <source>
        <dbReference type="ARBA" id="ARBA00022692"/>
    </source>
</evidence>
<dbReference type="Pfam" id="PF00487">
    <property type="entry name" value="FA_desaturase"/>
    <property type="match status" value="1"/>
</dbReference>